<sequence length="187" mass="21676">MASSVPENTAAASAAAASAEAPPLPKLNAAEFRQYNRLAEHMDYFHTHFRSTYNTLYTACTTQKRPAGMSIRSFLALGEQFCAQLTMHHTIEEQHVFPVLARKMPAFRKELELLEQHKEIHRGLDRLEEYLRECRVGERELRLGELKGVFDGFGGVLWRHLDEEVEQLGAENMRRFWTLEEMERLRL</sequence>
<dbReference type="InterPro" id="IPR053206">
    <property type="entry name" value="Dimeric_xanthone_biosynth"/>
</dbReference>
<dbReference type="CDD" id="cd12108">
    <property type="entry name" value="Hr-like"/>
    <property type="match status" value="1"/>
</dbReference>
<dbReference type="Proteomes" id="UP000799771">
    <property type="component" value="Unassembled WGS sequence"/>
</dbReference>
<evidence type="ECO:0000259" key="1">
    <source>
        <dbReference type="Pfam" id="PF01814"/>
    </source>
</evidence>
<gene>
    <name evidence="2" type="ORF">P153DRAFT_375809</name>
</gene>
<organism evidence="2 3">
    <name type="scientific">Dothidotthia symphoricarpi CBS 119687</name>
    <dbReference type="NCBI Taxonomy" id="1392245"/>
    <lineage>
        <taxon>Eukaryota</taxon>
        <taxon>Fungi</taxon>
        <taxon>Dikarya</taxon>
        <taxon>Ascomycota</taxon>
        <taxon>Pezizomycotina</taxon>
        <taxon>Dothideomycetes</taxon>
        <taxon>Pleosporomycetidae</taxon>
        <taxon>Pleosporales</taxon>
        <taxon>Dothidotthiaceae</taxon>
        <taxon>Dothidotthia</taxon>
    </lineage>
</organism>
<dbReference type="OrthoDB" id="10044044at2759"/>
<dbReference type="InterPro" id="IPR012312">
    <property type="entry name" value="Hemerythrin-like"/>
</dbReference>
<dbReference type="Pfam" id="PF01814">
    <property type="entry name" value="Hemerythrin"/>
    <property type="match status" value="1"/>
</dbReference>
<dbReference type="Gene3D" id="1.20.120.520">
    <property type="entry name" value="nmb1532 protein domain like"/>
    <property type="match status" value="1"/>
</dbReference>
<dbReference type="PANTHER" id="PTHR38048:SF1">
    <property type="entry name" value="HEMERYTHRIN-LIKE DOMAIN-CONTAINING PROTEIN"/>
    <property type="match status" value="1"/>
</dbReference>
<dbReference type="EMBL" id="ML977506">
    <property type="protein sequence ID" value="KAF2129300.1"/>
    <property type="molecule type" value="Genomic_DNA"/>
</dbReference>
<dbReference type="RefSeq" id="XP_033523689.1">
    <property type="nucleotide sequence ID" value="XM_033669606.1"/>
</dbReference>
<name>A0A6A6ABZ0_9PLEO</name>
<evidence type="ECO:0000313" key="3">
    <source>
        <dbReference type="Proteomes" id="UP000799771"/>
    </source>
</evidence>
<dbReference type="AlphaFoldDB" id="A0A6A6ABZ0"/>
<accession>A0A6A6ABZ0</accession>
<feature type="domain" description="Hemerythrin-like" evidence="1">
    <location>
        <begin position="39"/>
        <end position="167"/>
    </location>
</feature>
<evidence type="ECO:0000313" key="2">
    <source>
        <dbReference type="EMBL" id="KAF2129300.1"/>
    </source>
</evidence>
<proteinExistence type="predicted"/>
<keyword evidence="3" id="KW-1185">Reference proteome</keyword>
<protein>
    <recommendedName>
        <fullName evidence="1">Hemerythrin-like domain-containing protein</fullName>
    </recommendedName>
</protein>
<reference evidence="2" key="1">
    <citation type="journal article" date="2020" name="Stud. Mycol.">
        <title>101 Dothideomycetes genomes: a test case for predicting lifestyles and emergence of pathogens.</title>
        <authorList>
            <person name="Haridas S."/>
            <person name="Albert R."/>
            <person name="Binder M."/>
            <person name="Bloem J."/>
            <person name="Labutti K."/>
            <person name="Salamov A."/>
            <person name="Andreopoulos B."/>
            <person name="Baker S."/>
            <person name="Barry K."/>
            <person name="Bills G."/>
            <person name="Bluhm B."/>
            <person name="Cannon C."/>
            <person name="Castanera R."/>
            <person name="Culley D."/>
            <person name="Daum C."/>
            <person name="Ezra D."/>
            <person name="Gonzalez J."/>
            <person name="Henrissat B."/>
            <person name="Kuo A."/>
            <person name="Liang C."/>
            <person name="Lipzen A."/>
            <person name="Lutzoni F."/>
            <person name="Magnuson J."/>
            <person name="Mondo S."/>
            <person name="Nolan M."/>
            <person name="Ohm R."/>
            <person name="Pangilinan J."/>
            <person name="Park H.-J."/>
            <person name="Ramirez L."/>
            <person name="Alfaro M."/>
            <person name="Sun H."/>
            <person name="Tritt A."/>
            <person name="Yoshinaga Y."/>
            <person name="Zwiers L.-H."/>
            <person name="Turgeon B."/>
            <person name="Goodwin S."/>
            <person name="Spatafora J."/>
            <person name="Crous P."/>
            <person name="Grigoriev I."/>
        </authorList>
    </citation>
    <scope>NUCLEOTIDE SEQUENCE</scope>
    <source>
        <strain evidence="2">CBS 119687</strain>
    </source>
</reference>
<dbReference type="PANTHER" id="PTHR38048">
    <property type="entry name" value="EXPRESSED PROTEIN"/>
    <property type="match status" value="1"/>
</dbReference>
<dbReference type="GeneID" id="54410038"/>